<evidence type="ECO:0000256" key="4">
    <source>
        <dbReference type="ARBA" id="ARBA00023125"/>
    </source>
</evidence>
<evidence type="ECO:0000313" key="10">
    <source>
        <dbReference type="EMBL" id="GAW99625.1"/>
    </source>
</evidence>
<dbReference type="GO" id="GO:0005829">
    <property type="term" value="C:cytosol"/>
    <property type="evidence" value="ECO:0007669"/>
    <property type="project" value="TreeGrafter"/>
</dbReference>
<dbReference type="PROSITE" id="PS51755">
    <property type="entry name" value="OMPR_PHOB"/>
    <property type="match status" value="1"/>
</dbReference>
<feature type="modified residue" description="4-aspartylphosphate" evidence="6">
    <location>
        <position position="51"/>
    </location>
</feature>
<dbReference type="Proteomes" id="UP000198374">
    <property type="component" value="Unassembled WGS sequence"/>
</dbReference>
<dbReference type="InterPro" id="IPR001789">
    <property type="entry name" value="Sig_transdc_resp-reg_receiver"/>
</dbReference>
<dbReference type="RefSeq" id="WP_089109425.1">
    <property type="nucleotide sequence ID" value="NZ_BCMF01000007.1"/>
</dbReference>
<dbReference type="GO" id="GO:0032993">
    <property type="term" value="C:protein-DNA complex"/>
    <property type="evidence" value="ECO:0007669"/>
    <property type="project" value="TreeGrafter"/>
</dbReference>
<reference evidence="10 11" key="1">
    <citation type="submission" date="2015-11" db="EMBL/GenBank/DDBJ databases">
        <title>Draft genome sequences of new species of the genus Lactobacillus isolated from orchardgrass silage.</title>
        <authorList>
            <person name="Tohno M."/>
            <person name="Tanizawa Y."/>
            <person name="Arita M."/>
        </authorList>
    </citation>
    <scope>NUCLEOTIDE SEQUENCE [LARGE SCALE GENOMIC DNA]</scope>
    <source>
        <strain evidence="10 11">IWT30</strain>
    </source>
</reference>
<proteinExistence type="predicted"/>
<keyword evidence="3" id="KW-0805">Transcription regulation</keyword>
<dbReference type="GO" id="GO:0000156">
    <property type="term" value="F:phosphorelay response regulator activity"/>
    <property type="evidence" value="ECO:0007669"/>
    <property type="project" value="TreeGrafter"/>
</dbReference>
<dbReference type="InterPro" id="IPR011006">
    <property type="entry name" value="CheY-like_superfamily"/>
</dbReference>
<dbReference type="Gene3D" id="1.10.10.10">
    <property type="entry name" value="Winged helix-like DNA-binding domain superfamily/Winged helix DNA-binding domain"/>
    <property type="match status" value="1"/>
</dbReference>
<dbReference type="Pfam" id="PF00072">
    <property type="entry name" value="Response_reg"/>
    <property type="match status" value="1"/>
</dbReference>
<evidence type="ECO:0000256" key="7">
    <source>
        <dbReference type="PROSITE-ProRule" id="PRU01091"/>
    </source>
</evidence>
<dbReference type="InterPro" id="IPR039420">
    <property type="entry name" value="WalR-like"/>
</dbReference>
<evidence type="ECO:0000259" key="8">
    <source>
        <dbReference type="PROSITE" id="PS50110"/>
    </source>
</evidence>
<feature type="domain" description="OmpR/PhoB-type" evidence="9">
    <location>
        <begin position="125"/>
        <end position="223"/>
    </location>
</feature>
<dbReference type="CDD" id="cd00383">
    <property type="entry name" value="trans_reg_C"/>
    <property type="match status" value="1"/>
</dbReference>
<keyword evidence="4 7" id="KW-0238">DNA-binding</keyword>
<keyword evidence="11" id="KW-1185">Reference proteome</keyword>
<evidence type="ECO:0000256" key="1">
    <source>
        <dbReference type="ARBA" id="ARBA00022553"/>
    </source>
</evidence>
<evidence type="ECO:0000256" key="5">
    <source>
        <dbReference type="ARBA" id="ARBA00023163"/>
    </source>
</evidence>
<gene>
    <name evidence="10" type="primary">ompR_3</name>
    <name evidence="10" type="ORF">IWT30_01595</name>
</gene>
<dbReference type="Pfam" id="PF00486">
    <property type="entry name" value="Trans_reg_C"/>
    <property type="match status" value="1"/>
</dbReference>
<dbReference type="GO" id="GO:0006355">
    <property type="term" value="P:regulation of DNA-templated transcription"/>
    <property type="evidence" value="ECO:0007669"/>
    <property type="project" value="InterPro"/>
</dbReference>
<dbReference type="Gene3D" id="3.40.50.2300">
    <property type="match status" value="1"/>
</dbReference>
<comment type="caution">
    <text evidence="10">The sequence shown here is derived from an EMBL/GenBank/DDBJ whole genome shotgun (WGS) entry which is preliminary data.</text>
</comment>
<feature type="domain" description="Response regulatory" evidence="8">
    <location>
        <begin position="3"/>
        <end position="115"/>
    </location>
</feature>
<dbReference type="PANTHER" id="PTHR48111">
    <property type="entry name" value="REGULATOR OF RPOS"/>
    <property type="match status" value="1"/>
</dbReference>
<keyword evidence="2" id="KW-0902">Two-component regulatory system</keyword>
<evidence type="ECO:0000256" key="6">
    <source>
        <dbReference type="PROSITE-ProRule" id="PRU00169"/>
    </source>
</evidence>
<keyword evidence="5" id="KW-0804">Transcription</keyword>
<protein>
    <submittedName>
        <fullName evidence="10">Two-component system response regulator</fullName>
    </submittedName>
</protein>
<sequence>MKTILIVEDSDDMQGLLTSMLSSDYQVISAYSGTEGLLLFKKYPVSLILLDRLLPGKSGDEVLQIIRQTSQVPIIMLTALDDATDIADLLVAGANDYVTKPFDINVLKARIMVQLRHTGADANDEQPITYQQLTLYPQEFVVKKGAVSCPLKKKECVILTLLFKNPQQIFTREQLYEQAWQTPYMGDENTINVHLSNLRNKLAKLDPDHSYIKTIWGIGVRLA</sequence>
<dbReference type="SUPFAM" id="SSF52172">
    <property type="entry name" value="CheY-like"/>
    <property type="match status" value="1"/>
</dbReference>
<dbReference type="PROSITE" id="PS50110">
    <property type="entry name" value="RESPONSE_REGULATORY"/>
    <property type="match status" value="1"/>
</dbReference>
<evidence type="ECO:0000256" key="2">
    <source>
        <dbReference type="ARBA" id="ARBA00023012"/>
    </source>
</evidence>
<feature type="DNA-binding region" description="OmpR/PhoB-type" evidence="7">
    <location>
        <begin position="125"/>
        <end position="223"/>
    </location>
</feature>
<dbReference type="InterPro" id="IPR036388">
    <property type="entry name" value="WH-like_DNA-bd_sf"/>
</dbReference>
<dbReference type="GO" id="GO:0000976">
    <property type="term" value="F:transcription cis-regulatory region binding"/>
    <property type="evidence" value="ECO:0007669"/>
    <property type="project" value="TreeGrafter"/>
</dbReference>
<organism evidence="10 11">
    <name type="scientific">Secundilactobacillus mixtipabuli</name>
    <dbReference type="NCBI Taxonomy" id="1435342"/>
    <lineage>
        <taxon>Bacteria</taxon>
        <taxon>Bacillati</taxon>
        <taxon>Bacillota</taxon>
        <taxon>Bacilli</taxon>
        <taxon>Lactobacillales</taxon>
        <taxon>Lactobacillaceae</taxon>
        <taxon>Secundilactobacillus</taxon>
    </lineage>
</organism>
<evidence type="ECO:0000256" key="3">
    <source>
        <dbReference type="ARBA" id="ARBA00023015"/>
    </source>
</evidence>
<dbReference type="EMBL" id="BCMF01000007">
    <property type="protein sequence ID" value="GAW99625.1"/>
    <property type="molecule type" value="Genomic_DNA"/>
</dbReference>
<dbReference type="PANTHER" id="PTHR48111:SF2">
    <property type="entry name" value="RESPONSE REGULATOR SAER"/>
    <property type="match status" value="1"/>
</dbReference>
<keyword evidence="1 6" id="KW-0597">Phosphoprotein</keyword>
<dbReference type="CDD" id="cd17574">
    <property type="entry name" value="REC_OmpR"/>
    <property type="match status" value="1"/>
</dbReference>
<dbReference type="SMART" id="SM00862">
    <property type="entry name" value="Trans_reg_C"/>
    <property type="match status" value="1"/>
</dbReference>
<dbReference type="AlphaFoldDB" id="A0A1Z5ID73"/>
<evidence type="ECO:0000259" key="9">
    <source>
        <dbReference type="PROSITE" id="PS51755"/>
    </source>
</evidence>
<name>A0A1Z5ID73_9LACO</name>
<dbReference type="InterPro" id="IPR001867">
    <property type="entry name" value="OmpR/PhoB-type_DNA-bd"/>
</dbReference>
<accession>A0A1Z5ID73</accession>
<evidence type="ECO:0000313" key="11">
    <source>
        <dbReference type="Proteomes" id="UP000198374"/>
    </source>
</evidence>
<dbReference type="SMART" id="SM00448">
    <property type="entry name" value="REC"/>
    <property type="match status" value="1"/>
</dbReference>
<dbReference type="OrthoDB" id="1655504at2"/>